<dbReference type="Proteomes" id="UP001152747">
    <property type="component" value="Unassembled WGS sequence"/>
</dbReference>
<evidence type="ECO:0000313" key="2">
    <source>
        <dbReference type="Proteomes" id="UP001152747"/>
    </source>
</evidence>
<evidence type="ECO:0000313" key="1">
    <source>
        <dbReference type="EMBL" id="CAI5452346.1"/>
    </source>
</evidence>
<sequence length="187" mass="21644">MRRGSLTSMLSEFVGFQRTPDFRLSWTSNLELNEAVKVEKRTFKEATPPNPKPRQRYLSEGDIRVCSHPNGEVSQNPREFKRALSEKPQVVRVSSNTCGGDVKVIMRVNKNQEKKRDRPTSLIERIRRKISYTKTGAIYESDEEKEEIPTQCNFPRRRDSTRSEKLFIPITEIHPSAVPIRIVQVSN</sequence>
<comment type="caution">
    <text evidence="1">The sequence shown here is derived from an EMBL/GenBank/DDBJ whole genome shotgun (WGS) entry which is preliminary data.</text>
</comment>
<dbReference type="OrthoDB" id="5873488at2759"/>
<reference evidence="1" key="1">
    <citation type="submission" date="2022-11" db="EMBL/GenBank/DDBJ databases">
        <authorList>
            <person name="Kikuchi T."/>
        </authorList>
    </citation>
    <scope>NUCLEOTIDE SEQUENCE</scope>
    <source>
        <strain evidence="1">PS1010</strain>
    </source>
</reference>
<proteinExistence type="predicted"/>
<keyword evidence="2" id="KW-1185">Reference proteome</keyword>
<organism evidence="1 2">
    <name type="scientific">Caenorhabditis angaria</name>
    <dbReference type="NCBI Taxonomy" id="860376"/>
    <lineage>
        <taxon>Eukaryota</taxon>
        <taxon>Metazoa</taxon>
        <taxon>Ecdysozoa</taxon>
        <taxon>Nematoda</taxon>
        <taxon>Chromadorea</taxon>
        <taxon>Rhabditida</taxon>
        <taxon>Rhabditina</taxon>
        <taxon>Rhabditomorpha</taxon>
        <taxon>Rhabditoidea</taxon>
        <taxon>Rhabditidae</taxon>
        <taxon>Peloderinae</taxon>
        <taxon>Caenorhabditis</taxon>
    </lineage>
</organism>
<protein>
    <submittedName>
        <fullName evidence="1">Uncharacterized protein</fullName>
    </submittedName>
</protein>
<accession>A0A9P1IWF5</accession>
<dbReference type="AlphaFoldDB" id="A0A9P1IWF5"/>
<gene>
    <name evidence="1" type="ORF">CAMP_LOCUS14983</name>
</gene>
<name>A0A9P1IWF5_9PELO</name>
<dbReference type="EMBL" id="CANHGI010000005">
    <property type="protein sequence ID" value="CAI5452346.1"/>
    <property type="molecule type" value="Genomic_DNA"/>
</dbReference>